<dbReference type="CDD" id="cd09111">
    <property type="entry name" value="PLDc_ymdC_like_1"/>
    <property type="match status" value="1"/>
</dbReference>
<evidence type="ECO:0000259" key="7">
    <source>
        <dbReference type="PROSITE" id="PS50035"/>
    </source>
</evidence>
<reference evidence="8" key="2">
    <citation type="submission" date="2020-09" db="EMBL/GenBank/DDBJ databases">
        <authorList>
            <person name="Sun Q."/>
            <person name="Kim S."/>
        </authorList>
    </citation>
    <scope>NUCLEOTIDE SEQUENCE</scope>
    <source>
        <strain evidence="8">KCTC 42097</strain>
    </source>
</reference>
<dbReference type="SUPFAM" id="SSF56024">
    <property type="entry name" value="Phospholipase D/nuclease"/>
    <property type="match status" value="2"/>
</dbReference>
<dbReference type="Proteomes" id="UP000641137">
    <property type="component" value="Unassembled WGS sequence"/>
</dbReference>
<evidence type="ECO:0000256" key="1">
    <source>
        <dbReference type="ARBA" id="ARBA00003145"/>
    </source>
</evidence>
<dbReference type="InterPro" id="IPR001736">
    <property type="entry name" value="PLipase_D/transphosphatidylase"/>
</dbReference>
<dbReference type="RefSeq" id="WP_189491782.1">
    <property type="nucleotide sequence ID" value="NZ_BMZO01000010.1"/>
</dbReference>
<dbReference type="PROSITE" id="PS50035">
    <property type="entry name" value="PLD"/>
    <property type="match status" value="2"/>
</dbReference>
<protein>
    <recommendedName>
        <fullName evidence="3">Phospholipase D</fullName>
    </recommendedName>
    <alternativeName>
        <fullName evidence="5">Choline phosphatase</fullName>
    </alternativeName>
</protein>
<feature type="transmembrane region" description="Helical" evidence="6">
    <location>
        <begin position="6"/>
        <end position="25"/>
    </location>
</feature>
<dbReference type="CDD" id="cd09113">
    <property type="entry name" value="PLDc_ymdC_like_2"/>
    <property type="match status" value="1"/>
</dbReference>
<evidence type="ECO:0000256" key="6">
    <source>
        <dbReference type="SAM" id="Phobius"/>
    </source>
</evidence>
<sequence>MTDDAIWIALFIIIALIGLGAFFIYSYGRFARHAQGECSKALPVEDGKTDLDRLFTRLKPDTAMSTGIMLVDDNLDAFAARVLSARHAGRSLDLIYYFWNDDLTGRLLANEVLKAADRGVRVRILLDDINTRDRDPFYLTLDSHPNIEVRLFNPTRSRGAPWKRGLEMIFRLVSVNRRMHNKAWIADGRVAFVGGRNIGDAYFDAAATNFRDLDAILMGEAVGQTEEMFDLYFNCNASVPIAALNRLRRAKLAKMRRRLAKLERSEKARPYLKRVRHRASVSEVIASRKFVWTERAQILSDPPGKAEGKDRTNWLMSELSKEIDKATSSLDLISPYFIPGERGCSWLADLTDRGVEVTVLTNSLAATDVVAVHGAYSRYRVRVLQAGVKLYELQPFARRPGVSVFGSKGASLHTKAFSVDGKQGFIGSFNFDPRSVSLNTEMGVLFHSDAVVKQMNAIFRAETRSDASFAVIWKMDRLLWTGRVGSRERVYRREPEAGVGRQILAKIIGWLPMESQL</sequence>
<comment type="function">
    <text evidence="1">Could be a virulence factor.</text>
</comment>
<keyword evidence="9" id="KW-1185">Reference proteome</keyword>
<keyword evidence="6" id="KW-0472">Membrane</keyword>
<evidence type="ECO:0000256" key="5">
    <source>
        <dbReference type="ARBA" id="ARBA00029594"/>
    </source>
</evidence>
<dbReference type="AlphaFoldDB" id="A0A8J3DKR7"/>
<dbReference type="GO" id="GO:0005576">
    <property type="term" value="C:extracellular region"/>
    <property type="evidence" value="ECO:0007669"/>
    <property type="project" value="UniProtKB-SubCell"/>
</dbReference>
<evidence type="ECO:0000313" key="8">
    <source>
        <dbReference type="EMBL" id="GHC77917.1"/>
    </source>
</evidence>
<dbReference type="Gene3D" id="3.30.870.10">
    <property type="entry name" value="Endonuclease Chain A"/>
    <property type="match status" value="2"/>
</dbReference>
<dbReference type="GO" id="GO:0030572">
    <property type="term" value="F:phosphatidyltransferase activity"/>
    <property type="evidence" value="ECO:0007669"/>
    <property type="project" value="UniProtKB-ARBA"/>
</dbReference>
<feature type="domain" description="PLD phosphodiesterase" evidence="7">
    <location>
        <begin position="408"/>
        <end position="435"/>
    </location>
</feature>
<dbReference type="InterPro" id="IPR025202">
    <property type="entry name" value="PLD-like_dom"/>
</dbReference>
<evidence type="ECO:0000256" key="4">
    <source>
        <dbReference type="ARBA" id="ARBA00022525"/>
    </source>
</evidence>
<comment type="caution">
    <text evidence="8">The sequence shown here is derived from an EMBL/GenBank/DDBJ whole genome shotgun (WGS) entry which is preliminary data.</text>
</comment>
<accession>A0A8J3DKR7</accession>
<evidence type="ECO:0000256" key="3">
    <source>
        <dbReference type="ARBA" id="ARBA00018392"/>
    </source>
</evidence>
<keyword evidence="4" id="KW-0964">Secreted</keyword>
<evidence type="ECO:0000313" key="9">
    <source>
        <dbReference type="Proteomes" id="UP000641137"/>
    </source>
</evidence>
<gene>
    <name evidence="8" type="primary">cls</name>
    <name evidence="8" type="ORF">GCM10010136_29460</name>
</gene>
<proteinExistence type="predicted"/>
<dbReference type="GO" id="GO:0032049">
    <property type="term" value="P:cardiolipin biosynthetic process"/>
    <property type="evidence" value="ECO:0007669"/>
    <property type="project" value="UniProtKB-ARBA"/>
</dbReference>
<name>A0A8J3DKR7_9HYPH</name>
<dbReference type="PANTHER" id="PTHR21248">
    <property type="entry name" value="CARDIOLIPIN SYNTHASE"/>
    <property type="match status" value="1"/>
</dbReference>
<reference evidence="8" key="1">
    <citation type="journal article" date="2014" name="Int. J. Syst. Evol. Microbiol.">
        <title>Complete genome sequence of Corynebacterium casei LMG S-19264T (=DSM 44701T), isolated from a smear-ripened cheese.</title>
        <authorList>
            <consortium name="US DOE Joint Genome Institute (JGI-PGF)"/>
            <person name="Walter F."/>
            <person name="Albersmeier A."/>
            <person name="Kalinowski J."/>
            <person name="Ruckert C."/>
        </authorList>
    </citation>
    <scope>NUCLEOTIDE SEQUENCE</scope>
    <source>
        <strain evidence="8">KCTC 42097</strain>
    </source>
</reference>
<dbReference type="EMBL" id="BMZO01000010">
    <property type="protein sequence ID" value="GHC77917.1"/>
    <property type="molecule type" value="Genomic_DNA"/>
</dbReference>
<comment type="subcellular location">
    <subcellularLocation>
        <location evidence="2">Secreted</location>
    </subcellularLocation>
</comment>
<keyword evidence="6" id="KW-0812">Transmembrane</keyword>
<keyword evidence="6" id="KW-1133">Transmembrane helix</keyword>
<feature type="domain" description="PLD phosphodiesterase" evidence="7">
    <location>
        <begin position="175"/>
        <end position="202"/>
    </location>
</feature>
<evidence type="ECO:0000256" key="2">
    <source>
        <dbReference type="ARBA" id="ARBA00004613"/>
    </source>
</evidence>
<organism evidence="8 9">
    <name type="scientific">Limoniibacter endophyticus</name>
    <dbReference type="NCBI Taxonomy" id="1565040"/>
    <lineage>
        <taxon>Bacteria</taxon>
        <taxon>Pseudomonadati</taxon>
        <taxon>Pseudomonadota</taxon>
        <taxon>Alphaproteobacteria</taxon>
        <taxon>Hyphomicrobiales</taxon>
        <taxon>Bartonellaceae</taxon>
        <taxon>Limoniibacter</taxon>
    </lineage>
</organism>
<dbReference type="Pfam" id="PF13091">
    <property type="entry name" value="PLDc_2"/>
    <property type="match status" value="2"/>
</dbReference>
<dbReference type="SMART" id="SM00155">
    <property type="entry name" value="PLDc"/>
    <property type="match status" value="2"/>
</dbReference>
<dbReference type="PANTHER" id="PTHR21248:SF12">
    <property type="entry name" value="CARDIOLIPIN SYNTHASE C"/>
    <property type="match status" value="1"/>
</dbReference>